<comment type="caution">
    <text evidence="2">The sequence shown here is derived from an EMBL/GenBank/DDBJ whole genome shotgun (WGS) entry which is preliminary data.</text>
</comment>
<keyword evidence="1" id="KW-0812">Transmembrane</keyword>
<gene>
    <name evidence="2" type="ORF">R5R35_001693</name>
</gene>
<sequence length="88" mass="9949">MGMLPWLTYAGLPACYNWLYILACVAIITDASYEWHVAFSIAFAILGLVVFALICLMIFSVAMYYGYLSTTDVFREDENKMSLLITTI</sequence>
<keyword evidence="1" id="KW-1133">Transmembrane helix</keyword>
<evidence type="ECO:0000256" key="1">
    <source>
        <dbReference type="SAM" id="Phobius"/>
    </source>
</evidence>
<organism evidence="2 3">
    <name type="scientific">Gryllus longicercus</name>
    <dbReference type="NCBI Taxonomy" id="2509291"/>
    <lineage>
        <taxon>Eukaryota</taxon>
        <taxon>Metazoa</taxon>
        <taxon>Ecdysozoa</taxon>
        <taxon>Arthropoda</taxon>
        <taxon>Hexapoda</taxon>
        <taxon>Insecta</taxon>
        <taxon>Pterygota</taxon>
        <taxon>Neoptera</taxon>
        <taxon>Polyneoptera</taxon>
        <taxon>Orthoptera</taxon>
        <taxon>Ensifera</taxon>
        <taxon>Gryllidea</taxon>
        <taxon>Grylloidea</taxon>
        <taxon>Gryllidae</taxon>
        <taxon>Gryllinae</taxon>
        <taxon>Gryllus</taxon>
    </lineage>
</organism>
<name>A0AAN9Z6D3_9ORTH</name>
<dbReference type="EMBL" id="JAZDUA010000151">
    <property type="protein sequence ID" value="KAK7866266.1"/>
    <property type="molecule type" value="Genomic_DNA"/>
</dbReference>
<keyword evidence="1" id="KW-0472">Membrane</keyword>
<feature type="transmembrane region" description="Helical" evidence="1">
    <location>
        <begin position="41"/>
        <end position="67"/>
    </location>
</feature>
<proteinExistence type="predicted"/>
<dbReference type="Proteomes" id="UP001378592">
    <property type="component" value="Unassembled WGS sequence"/>
</dbReference>
<dbReference type="AlphaFoldDB" id="A0AAN9Z6D3"/>
<feature type="transmembrane region" description="Helical" evidence="1">
    <location>
        <begin position="6"/>
        <end position="29"/>
    </location>
</feature>
<keyword evidence="3" id="KW-1185">Reference proteome</keyword>
<reference evidence="2 3" key="1">
    <citation type="submission" date="2024-03" db="EMBL/GenBank/DDBJ databases">
        <title>The genome assembly and annotation of the cricket Gryllus longicercus Weissman &amp; Gray.</title>
        <authorList>
            <person name="Szrajer S."/>
            <person name="Gray D."/>
            <person name="Ylla G."/>
        </authorList>
    </citation>
    <scope>NUCLEOTIDE SEQUENCE [LARGE SCALE GENOMIC DNA]</scope>
    <source>
        <strain evidence="2">DAG 2021-001</strain>
        <tissue evidence="2">Whole body minus gut</tissue>
    </source>
</reference>
<protein>
    <submittedName>
        <fullName evidence="2">Uncharacterized protein</fullName>
    </submittedName>
</protein>
<evidence type="ECO:0000313" key="2">
    <source>
        <dbReference type="EMBL" id="KAK7866266.1"/>
    </source>
</evidence>
<accession>A0AAN9Z6D3</accession>
<evidence type="ECO:0000313" key="3">
    <source>
        <dbReference type="Proteomes" id="UP001378592"/>
    </source>
</evidence>